<evidence type="ECO:0000313" key="2">
    <source>
        <dbReference type="EMBL" id="KAB8275713.1"/>
    </source>
</evidence>
<name>A0A5N6JD56_9EURO</name>
<organism evidence="2 3">
    <name type="scientific">Aspergillus minisclerotigenes</name>
    <dbReference type="NCBI Taxonomy" id="656917"/>
    <lineage>
        <taxon>Eukaryota</taxon>
        <taxon>Fungi</taxon>
        <taxon>Dikarya</taxon>
        <taxon>Ascomycota</taxon>
        <taxon>Pezizomycotina</taxon>
        <taxon>Eurotiomycetes</taxon>
        <taxon>Eurotiomycetidae</taxon>
        <taxon>Eurotiales</taxon>
        <taxon>Aspergillaceae</taxon>
        <taxon>Aspergillus</taxon>
        <taxon>Aspergillus subgen. Circumdati</taxon>
    </lineage>
</organism>
<dbReference type="Proteomes" id="UP000326289">
    <property type="component" value="Unassembled WGS sequence"/>
</dbReference>
<proteinExistence type="predicted"/>
<gene>
    <name evidence="2" type="ORF">BDV30DRAFT_59103</name>
</gene>
<feature type="compositionally biased region" description="Basic and acidic residues" evidence="1">
    <location>
        <begin position="189"/>
        <end position="216"/>
    </location>
</feature>
<accession>A0A5N6JD56</accession>
<dbReference type="AlphaFoldDB" id="A0A5N6JD56"/>
<keyword evidence="3" id="KW-1185">Reference proteome</keyword>
<dbReference type="EMBL" id="ML732780">
    <property type="protein sequence ID" value="KAB8275713.1"/>
    <property type="molecule type" value="Genomic_DNA"/>
</dbReference>
<sequence length="280" mass="31671">MPSRYPQLPQNLTTTSLTQALTAYLLPSTQTQPNLLNDLSTCLPTYPPKTTVRFYLTHRLTTLALNCLLYPFERYTSFLEDQDFDLSLLSDVRDIFGLGRYGDKDGKRLRGFYPVCWTRGWVNDKCDGGYLVEVLLAGIRGAGVGCFLREGVGWRVRVLGRVEVHDCEDGEGDKKEEGGKDVDEGEMETDCHVEDQSGEAVKEEDKGSEEGEIERKKEKKRKKKVHRVSIEMNIGDFEHLMSQALLNFLNNVAQDAVGSELDRDVRGLIDSAMEWFVGFD</sequence>
<feature type="region of interest" description="Disordered" evidence="1">
    <location>
        <begin position="168"/>
        <end position="218"/>
    </location>
</feature>
<reference evidence="2 3" key="1">
    <citation type="submission" date="2019-04" db="EMBL/GenBank/DDBJ databases">
        <title>Fungal friends and foes A comparative genomics study of 23 Aspergillus species from section Flavi.</title>
        <authorList>
            <consortium name="DOE Joint Genome Institute"/>
            <person name="Kjaerbolling I."/>
            <person name="Vesth T.C."/>
            <person name="Frisvad J.C."/>
            <person name="Nybo J.L."/>
            <person name="Theobald S."/>
            <person name="Kildgaard S."/>
            <person name="Petersen T.I."/>
            <person name="Kuo A."/>
            <person name="Sato A."/>
            <person name="Lyhne E.K."/>
            <person name="Kogle M.E."/>
            <person name="Wiebenga A."/>
            <person name="Kun R.S."/>
            <person name="Lubbers R.J."/>
            <person name="Makela M.R."/>
            <person name="Barry K."/>
            <person name="Chovatia M."/>
            <person name="Clum A."/>
            <person name="Daum C."/>
            <person name="Haridas S."/>
            <person name="He G."/>
            <person name="LaButti K."/>
            <person name="Lipzen A."/>
            <person name="Mondo S."/>
            <person name="Pangilinan J."/>
            <person name="Riley R."/>
            <person name="Salamov A."/>
            <person name="Simmons B.A."/>
            <person name="Magnuson J.K."/>
            <person name="Henrissat B."/>
            <person name="Mortensen U.H."/>
            <person name="Larsen T.O."/>
            <person name="De vries R.P."/>
            <person name="Grigoriev I.V."/>
            <person name="Machida M."/>
            <person name="Baker S.E."/>
            <person name="Andersen M.R."/>
        </authorList>
    </citation>
    <scope>NUCLEOTIDE SEQUENCE [LARGE SCALE GENOMIC DNA]</scope>
    <source>
        <strain evidence="2 3">CBS 117635</strain>
    </source>
</reference>
<evidence type="ECO:0000256" key="1">
    <source>
        <dbReference type="SAM" id="MobiDB-lite"/>
    </source>
</evidence>
<feature type="compositionally biased region" description="Basic and acidic residues" evidence="1">
    <location>
        <begin position="168"/>
        <end position="182"/>
    </location>
</feature>
<evidence type="ECO:0000313" key="3">
    <source>
        <dbReference type="Proteomes" id="UP000326289"/>
    </source>
</evidence>
<protein>
    <submittedName>
        <fullName evidence="2">Uncharacterized protein</fullName>
    </submittedName>
</protein>